<name>A0ABW9YJ30_9GAMM</name>
<keyword evidence="2" id="KW-1185">Reference proteome</keyword>
<sequence>MDTQCDLCYKKMLMVRPDRRKKVIDFTNKFQELTIGFIMIVFNIDSAAYICDILKNKSDQSNISLFFNDGLQLQQVTGFSNIEEYFDVNGMTQSVITGYKILLTGGNELTIKSDGTKNKVMPFTSKTTEKLDYGISTKVSEYLF</sequence>
<dbReference type="Proteomes" id="UP000738517">
    <property type="component" value="Unassembled WGS sequence"/>
</dbReference>
<organism evidence="1 2">
    <name type="scientific">Photobacterium alginatilyticum</name>
    <dbReference type="NCBI Taxonomy" id="1775171"/>
    <lineage>
        <taxon>Bacteria</taxon>
        <taxon>Pseudomonadati</taxon>
        <taxon>Pseudomonadota</taxon>
        <taxon>Gammaproteobacteria</taxon>
        <taxon>Vibrionales</taxon>
        <taxon>Vibrionaceae</taxon>
        <taxon>Photobacterium</taxon>
    </lineage>
</organism>
<dbReference type="RefSeq" id="WP_160651486.1">
    <property type="nucleotide sequence ID" value="NZ_RSEJ01000011.1"/>
</dbReference>
<evidence type="ECO:0000313" key="2">
    <source>
        <dbReference type="Proteomes" id="UP000738517"/>
    </source>
</evidence>
<protein>
    <submittedName>
        <fullName evidence="1">Uncharacterized protein</fullName>
    </submittedName>
</protein>
<comment type="caution">
    <text evidence="1">The sequence shown here is derived from an EMBL/GenBank/DDBJ whole genome shotgun (WGS) entry which is preliminary data.</text>
</comment>
<evidence type="ECO:0000313" key="1">
    <source>
        <dbReference type="EMBL" id="NBI53286.1"/>
    </source>
</evidence>
<reference evidence="1 2" key="1">
    <citation type="journal article" date="2017" name="Int. J. Syst. Evol. Microbiol.">
        <title>Photobacterium alginatilyticum sp. nov., a marine bacterium isolated from bottom seawater.</title>
        <authorList>
            <person name="Wang X."/>
            <person name="Wang Y."/>
            <person name="Yang X."/>
            <person name="Sun H."/>
            <person name="Li B."/>
            <person name="Zhang X.H."/>
        </authorList>
    </citation>
    <scope>NUCLEOTIDE SEQUENCE [LARGE SCALE GENOMIC DNA]</scope>
    <source>
        <strain evidence="1 2">P03D4</strain>
    </source>
</reference>
<gene>
    <name evidence="1" type="ORF">EIZ48_11930</name>
</gene>
<dbReference type="EMBL" id="RSEJ01000011">
    <property type="protein sequence ID" value="NBI53286.1"/>
    <property type="molecule type" value="Genomic_DNA"/>
</dbReference>
<accession>A0ABW9YJ30</accession>
<proteinExistence type="predicted"/>